<dbReference type="Proteomes" id="UP001054945">
    <property type="component" value="Unassembled WGS sequence"/>
</dbReference>
<evidence type="ECO:0000313" key="1">
    <source>
        <dbReference type="EMBL" id="GIY72388.1"/>
    </source>
</evidence>
<protein>
    <submittedName>
        <fullName evidence="1">Uncharacterized protein</fullName>
    </submittedName>
</protein>
<comment type="caution">
    <text evidence="1">The sequence shown here is derived from an EMBL/GenBank/DDBJ whole genome shotgun (WGS) entry which is preliminary data.</text>
</comment>
<name>A0AAV4VQV5_CAEEX</name>
<dbReference type="EMBL" id="BPLR01014938">
    <property type="protein sequence ID" value="GIY72388.1"/>
    <property type="molecule type" value="Genomic_DNA"/>
</dbReference>
<dbReference type="AlphaFoldDB" id="A0AAV4VQV5"/>
<reference evidence="1 2" key="1">
    <citation type="submission" date="2021-06" db="EMBL/GenBank/DDBJ databases">
        <title>Caerostris extrusa draft genome.</title>
        <authorList>
            <person name="Kono N."/>
            <person name="Arakawa K."/>
        </authorList>
    </citation>
    <scope>NUCLEOTIDE SEQUENCE [LARGE SCALE GENOMIC DNA]</scope>
</reference>
<sequence>MGDGVGSHKVVDNELAYRKWCSIQGRTGNAEISWKKCIGCMIRALPAESNWRPVSRKWGGKVLPFIFFHMSSHPGSVYFPFNPTLSHGMGRKC</sequence>
<evidence type="ECO:0000313" key="2">
    <source>
        <dbReference type="Proteomes" id="UP001054945"/>
    </source>
</evidence>
<organism evidence="1 2">
    <name type="scientific">Caerostris extrusa</name>
    <name type="common">Bark spider</name>
    <name type="synonym">Caerostris bankana</name>
    <dbReference type="NCBI Taxonomy" id="172846"/>
    <lineage>
        <taxon>Eukaryota</taxon>
        <taxon>Metazoa</taxon>
        <taxon>Ecdysozoa</taxon>
        <taxon>Arthropoda</taxon>
        <taxon>Chelicerata</taxon>
        <taxon>Arachnida</taxon>
        <taxon>Araneae</taxon>
        <taxon>Araneomorphae</taxon>
        <taxon>Entelegynae</taxon>
        <taxon>Araneoidea</taxon>
        <taxon>Araneidae</taxon>
        <taxon>Caerostris</taxon>
    </lineage>
</organism>
<accession>A0AAV4VQV5</accession>
<gene>
    <name evidence="1" type="ORF">CEXT_321161</name>
</gene>
<keyword evidence="2" id="KW-1185">Reference proteome</keyword>
<proteinExistence type="predicted"/>